<keyword evidence="1" id="KW-0472">Membrane</keyword>
<name>A0A8J2SV00_9STRA</name>
<evidence type="ECO:0000256" key="1">
    <source>
        <dbReference type="SAM" id="Phobius"/>
    </source>
</evidence>
<evidence type="ECO:0000313" key="2">
    <source>
        <dbReference type="EMBL" id="CAH0377176.1"/>
    </source>
</evidence>
<accession>A0A8J2SV00</accession>
<organism evidence="2 3">
    <name type="scientific">Pelagomonas calceolata</name>
    <dbReference type="NCBI Taxonomy" id="35677"/>
    <lineage>
        <taxon>Eukaryota</taxon>
        <taxon>Sar</taxon>
        <taxon>Stramenopiles</taxon>
        <taxon>Ochrophyta</taxon>
        <taxon>Pelagophyceae</taxon>
        <taxon>Pelagomonadales</taxon>
        <taxon>Pelagomonadaceae</taxon>
        <taxon>Pelagomonas</taxon>
    </lineage>
</organism>
<comment type="caution">
    <text evidence="2">The sequence shown here is derived from an EMBL/GenBank/DDBJ whole genome shotgun (WGS) entry which is preliminary data.</text>
</comment>
<keyword evidence="1" id="KW-0812">Transmembrane</keyword>
<evidence type="ECO:0000313" key="3">
    <source>
        <dbReference type="Proteomes" id="UP000789595"/>
    </source>
</evidence>
<feature type="transmembrane region" description="Helical" evidence="1">
    <location>
        <begin position="105"/>
        <end position="125"/>
    </location>
</feature>
<protein>
    <submittedName>
        <fullName evidence="2">Uncharacterized protein</fullName>
    </submittedName>
</protein>
<dbReference type="Proteomes" id="UP000789595">
    <property type="component" value="Unassembled WGS sequence"/>
</dbReference>
<feature type="transmembrane region" description="Helical" evidence="1">
    <location>
        <begin position="69"/>
        <end position="99"/>
    </location>
</feature>
<dbReference type="AlphaFoldDB" id="A0A8J2SV00"/>
<proteinExistence type="predicted"/>
<keyword evidence="3" id="KW-1185">Reference proteome</keyword>
<gene>
    <name evidence="2" type="ORF">PECAL_5P17450</name>
</gene>
<dbReference type="EMBL" id="CAKKNE010000005">
    <property type="protein sequence ID" value="CAH0377176.1"/>
    <property type="molecule type" value="Genomic_DNA"/>
</dbReference>
<sequence>MESSGSYNSLPDETRRGPLEQAFRRRTVRDVLALVDDLDAKAEFAPLERAYVVYSVLKTRQYADEGARWANLGAIIFFVGIVCAALTPALVALTGMYAFSNAPKFHRLQFAAICASLMGTIAHALDDSLRLRQRGRARIDHACEMRELFDSYCAVSMESRSESTPGLDVIWHRYCNLAGPFVADAEAPATSHRGAAYLTYCDAFRRLQERCRADAATR</sequence>
<reference evidence="2" key="1">
    <citation type="submission" date="2021-11" db="EMBL/GenBank/DDBJ databases">
        <authorList>
            <consortium name="Genoscope - CEA"/>
            <person name="William W."/>
        </authorList>
    </citation>
    <scope>NUCLEOTIDE SEQUENCE</scope>
</reference>
<keyword evidence="1" id="KW-1133">Transmembrane helix</keyword>